<keyword evidence="3" id="KW-1185">Reference proteome</keyword>
<reference evidence="2" key="2">
    <citation type="submission" date="2023-05" db="EMBL/GenBank/DDBJ databases">
        <authorList>
            <person name="Schelkunov M.I."/>
        </authorList>
    </citation>
    <scope>NUCLEOTIDE SEQUENCE</scope>
    <source>
        <strain evidence="2">Hsosn_3</strain>
        <tissue evidence="2">Leaf</tissue>
    </source>
</reference>
<keyword evidence="1" id="KW-0812">Transmembrane</keyword>
<evidence type="ECO:0000313" key="2">
    <source>
        <dbReference type="EMBL" id="KAK1356381.1"/>
    </source>
</evidence>
<organism evidence="2 3">
    <name type="scientific">Heracleum sosnowskyi</name>
    <dbReference type="NCBI Taxonomy" id="360622"/>
    <lineage>
        <taxon>Eukaryota</taxon>
        <taxon>Viridiplantae</taxon>
        <taxon>Streptophyta</taxon>
        <taxon>Embryophyta</taxon>
        <taxon>Tracheophyta</taxon>
        <taxon>Spermatophyta</taxon>
        <taxon>Magnoliopsida</taxon>
        <taxon>eudicotyledons</taxon>
        <taxon>Gunneridae</taxon>
        <taxon>Pentapetalae</taxon>
        <taxon>asterids</taxon>
        <taxon>campanulids</taxon>
        <taxon>Apiales</taxon>
        <taxon>Apiaceae</taxon>
        <taxon>Apioideae</taxon>
        <taxon>apioid superclade</taxon>
        <taxon>Tordylieae</taxon>
        <taxon>Tordyliinae</taxon>
        <taxon>Heracleum</taxon>
    </lineage>
</organism>
<comment type="caution">
    <text evidence="2">The sequence shown here is derived from an EMBL/GenBank/DDBJ whole genome shotgun (WGS) entry which is preliminary data.</text>
</comment>
<gene>
    <name evidence="2" type="ORF">POM88_049637</name>
</gene>
<dbReference type="AlphaFoldDB" id="A0AAD8GYT2"/>
<dbReference type="EMBL" id="JAUIZM010000011">
    <property type="protein sequence ID" value="KAK1356381.1"/>
    <property type="molecule type" value="Genomic_DNA"/>
</dbReference>
<protein>
    <submittedName>
        <fullName evidence="2">Uncharacterized protein</fullName>
    </submittedName>
</protein>
<name>A0AAD8GYT2_9APIA</name>
<dbReference type="Proteomes" id="UP001237642">
    <property type="component" value="Unassembled WGS sequence"/>
</dbReference>
<evidence type="ECO:0000313" key="3">
    <source>
        <dbReference type="Proteomes" id="UP001237642"/>
    </source>
</evidence>
<sequence length="103" mass="12029">MNVSVSEDQTVSSWMLNMLTNGTMEVLVKVVAILWGIWFFRNKKVWEDRMVTSQMVVNWGKTRIPEWNQAKKQVQYVGVSKSAKSNQMHKWKSPETGSFKIYV</sequence>
<evidence type="ECO:0000256" key="1">
    <source>
        <dbReference type="SAM" id="Phobius"/>
    </source>
</evidence>
<keyword evidence="1" id="KW-1133">Transmembrane helix</keyword>
<proteinExistence type="predicted"/>
<reference evidence="2" key="1">
    <citation type="submission" date="2023-02" db="EMBL/GenBank/DDBJ databases">
        <title>Genome of toxic invasive species Heracleum sosnowskyi carries increased number of genes despite the absence of recent whole-genome duplications.</title>
        <authorList>
            <person name="Schelkunov M."/>
            <person name="Shtratnikova V."/>
            <person name="Makarenko M."/>
            <person name="Klepikova A."/>
            <person name="Omelchenko D."/>
            <person name="Novikova G."/>
            <person name="Obukhova E."/>
            <person name="Bogdanov V."/>
            <person name="Penin A."/>
            <person name="Logacheva M."/>
        </authorList>
    </citation>
    <scope>NUCLEOTIDE SEQUENCE</scope>
    <source>
        <strain evidence="2">Hsosn_3</strain>
        <tissue evidence="2">Leaf</tissue>
    </source>
</reference>
<keyword evidence="1" id="KW-0472">Membrane</keyword>
<feature type="transmembrane region" description="Helical" evidence="1">
    <location>
        <begin position="22"/>
        <end position="40"/>
    </location>
</feature>
<accession>A0AAD8GYT2</accession>